<dbReference type="AlphaFoldDB" id="A0A7V8ZUP1"/>
<dbReference type="EMBL" id="VDLV01000041">
    <property type="protein sequence ID" value="MBA1380338.1"/>
    <property type="molecule type" value="Genomic_DNA"/>
</dbReference>
<gene>
    <name evidence="2" type="ORF">FHK92_21450</name>
</gene>
<comment type="caution">
    <text evidence="2">The sequence shown here is derived from an EMBL/GenBank/DDBJ whole genome shotgun (WGS) entry which is preliminary data.</text>
</comment>
<feature type="chain" id="PRO_5031053612" evidence="1">
    <location>
        <begin position="20"/>
        <end position="102"/>
    </location>
</feature>
<evidence type="ECO:0000313" key="3">
    <source>
        <dbReference type="Proteomes" id="UP000572407"/>
    </source>
</evidence>
<dbReference type="Proteomes" id="UP000572407">
    <property type="component" value="Unassembled WGS sequence"/>
</dbReference>
<organism evidence="2 3">
    <name type="scientific">Pseudomonas brassicacearum subsp. neoaurantiaca</name>
    <dbReference type="NCBI Taxonomy" id="494916"/>
    <lineage>
        <taxon>Bacteria</taxon>
        <taxon>Pseudomonadati</taxon>
        <taxon>Pseudomonadota</taxon>
        <taxon>Gammaproteobacteria</taxon>
        <taxon>Pseudomonadales</taxon>
        <taxon>Pseudomonadaceae</taxon>
        <taxon>Pseudomonas</taxon>
    </lineage>
</organism>
<name>A0A7V8ZUP1_9PSED</name>
<evidence type="ECO:0000313" key="2">
    <source>
        <dbReference type="EMBL" id="MBA1380338.1"/>
    </source>
</evidence>
<keyword evidence="1" id="KW-0732">Signal</keyword>
<evidence type="ECO:0000256" key="1">
    <source>
        <dbReference type="SAM" id="SignalP"/>
    </source>
</evidence>
<feature type="signal peptide" evidence="1">
    <location>
        <begin position="1"/>
        <end position="19"/>
    </location>
</feature>
<proteinExistence type="predicted"/>
<protein>
    <submittedName>
        <fullName evidence="2">Uncharacterized protein</fullName>
    </submittedName>
</protein>
<accession>A0A7V8ZUP1</accession>
<sequence>MDCRVYALLLAALPLWAQAAEPANEGCINVEVNGYKALSYECLSEQMANPKGTAAARKNQEALNVPIEQRAPNKLGLYNQSATRIRMGNTFGHSALPQRPPQ</sequence>
<reference evidence="2 3" key="1">
    <citation type="submission" date="2019-06" db="EMBL/GenBank/DDBJ databases">
        <title>Analysis of the biodiversity of Brassica napus bacterial endophytes for the selection of potential efficient biofertilizers for rapeseed crops.</title>
        <authorList>
            <person name="Jimenez-Gomez A."/>
            <person name="Saati-Santamaria Z."/>
            <person name="Menendez E."/>
            <person name="Rivas R."/>
            <person name="Mateos P.F."/>
            <person name="Velazquez E."/>
            <person name="Garcia-Fraile P."/>
        </authorList>
    </citation>
    <scope>NUCLEOTIDE SEQUENCE [LARGE SCALE GENOMIC DNA]</scope>
    <source>
        <strain evidence="2 3">CDVBN10</strain>
    </source>
</reference>
<dbReference type="RefSeq" id="WP_181289710.1">
    <property type="nucleotide sequence ID" value="NZ_VDLV01000041.1"/>
</dbReference>